<name>A0A8H4VL49_9AGAR</name>
<dbReference type="Gene3D" id="2.60.20.10">
    <property type="entry name" value="Crystallins"/>
    <property type="match status" value="1"/>
</dbReference>
<sequence>MKFITTAFILFAASLTAMAASARKPRLMLCTDADLDGECVSMKYKDEQCVNVPGRINDQVSSVAPDGSGHKCTLYRDYDCEGPSFEIEEHVDFLSNFNDRLSSFKCSS</sequence>
<dbReference type="EMBL" id="JAACJL010000057">
    <property type="protein sequence ID" value="KAF4612015.1"/>
    <property type="molecule type" value="Genomic_DNA"/>
</dbReference>
<keyword evidence="3" id="KW-1185">Reference proteome</keyword>
<dbReference type="InterPro" id="IPR011024">
    <property type="entry name" value="G_crystallin-like"/>
</dbReference>
<reference evidence="2 3" key="1">
    <citation type="submission" date="2019-12" db="EMBL/GenBank/DDBJ databases">
        <authorList>
            <person name="Floudas D."/>
            <person name="Bentzer J."/>
            <person name="Ahren D."/>
            <person name="Johansson T."/>
            <person name="Persson P."/>
            <person name="Tunlid A."/>
        </authorList>
    </citation>
    <scope>NUCLEOTIDE SEQUENCE [LARGE SCALE GENOMIC DNA]</scope>
    <source>
        <strain evidence="2 3">CBS 102.39</strain>
    </source>
</reference>
<proteinExistence type="predicted"/>
<dbReference type="AlphaFoldDB" id="A0A8H4VL49"/>
<evidence type="ECO:0000313" key="3">
    <source>
        <dbReference type="Proteomes" id="UP000521872"/>
    </source>
</evidence>
<protein>
    <submittedName>
        <fullName evidence="2">Uncharacterized protein</fullName>
    </submittedName>
</protein>
<organism evidence="2 3">
    <name type="scientific">Agrocybe pediades</name>
    <dbReference type="NCBI Taxonomy" id="84607"/>
    <lineage>
        <taxon>Eukaryota</taxon>
        <taxon>Fungi</taxon>
        <taxon>Dikarya</taxon>
        <taxon>Basidiomycota</taxon>
        <taxon>Agaricomycotina</taxon>
        <taxon>Agaricomycetes</taxon>
        <taxon>Agaricomycetidae</taxon>
        <taxon>Agaricales</taxon>
        <taxon>Agaricineae</taxon>
        <taxon>Strophariaceae</taxon>
        <taxon>Agrocybe</taxon>
    </lineage>
</organism>
<evidence type="ECO:0000256" key="1">
    <source>
        <dbReference type="SAM" id="SignalP"/>
    </source>
</evidence>
<dbReference type="SUPFAM" id="SSF49695">
    <property type="entry name" value="gamma-Crystallin-like"/>
    <property type="match status" value="1"/>
</dbReference>
<feature type="signal peptide" evidence="1">
    <location>
        <begin position="1"/>
        <end position="22"/>
    </location>
</feature>
<accession>A0A8H4VL49</accession>
<keyword evidence="1" id="KW-0732">Signal</keyword>
<gene>
    <name evidence="2" type="ORF">D9613_004325</name>
</gene>
<evidence type="ECO:0000313" key="2">
    <source>
        <dbReference type="EMBL" id="KAF4612015.1"/>
    </source>
</evidence>
<dbReference type="Pfam" id="PF03995">
    <property type="entry name" value="Inhibitor_I36"/>
    <property type="match status" value="1"/>
</dbReference>
<feature type="chain" id="PRO_5034617267" evidence="1">
    <location>
        <begin position="23"/>
        <end position="108"/>
    </location>
</feature>
<comment type="caution">
    <text evidence="2">The sequence shown here is derived from an EMBL/GenBank/DDBJ whole genome shotgun (WGS) entry which is preliminary data.</text>
</comment>
<dbReference type="Proteomes" id="UP000521872">
    <property type="component" value="Unassembled WGS sequence"/>
</dbReference>